<dbReference type="GO" id="GO:0004386">
    <property type="term" value="F:helicase activity"/>
    <property type="evidence" value="ECO:0007669"/>
    <property type="project" value="UniProtKB-KW"/>
</dbReference>
<dbReference type="PROSITE" id="PS51192">
    <property type="entry name" value="HELICASE_ATP_BIND_1"/>
    <property type="match status" value="1"/>
</dbReference>
<dbReference type="GO" id="GO:0005524">
    <property type="term" value="F:ATP binding"/>
    <property type="evidence" value="ECO:0007669"/>
    <property type="project" value="InterPro"/>
</dbReference>
<evidence type="ECO:0000313" key="5">
    <source>
        <dbReference type="Proteomes" id="UP000663843"/>
    </source>
</evidence>
<evidence type="ECO:0000313" key="4">
    <source>
        <dbReference type="EMBL" id="CAE6494265.1"/>
    </source>
</evidence>
<dbReference type="InterPro" id="IPR011545">
    <property type="entry name" value="DEAD/DEAH_box_helicase_dom"/>
</dbReference>
<keyword evidence="1" id="KW-0378">Hydrolase</keyword>
<dbReference type="SUPFAM" id="SSF52540">
    <property type="entry name" value="P-loop containing nucleoside triphosphate hydrolases"/>
    <property type="match status" value="2"/>
</dbReference>
<comment type="caution">
    <text evidence="4">The sequence shown here is derived from an EMBL/GenBank/DDBJ whole genome shotgun (WGS) entry which is preliminary data.</text>
</comment>
<dbReference type="InterPro" id="IPR027417">
    <property type="entry name" value="P-loop_NTPase"/>
</dbReference>
<dbReference type="AlphaFoldDB" id="A0A8H3H9X0"/>
<dbReference type="SMART" id="SM00487">
    <property type="entry name" value="DEXDc"/>
    <property type="match status" value="1"/>
</dbReference>
<name>A0A8H3H9X0_9AGAM</name>
<keyword evidence="2" id="KW-0067">ATP-binding</keyword>
<protein>
    <recommendedName>
        <fullName evidence="3">Helicase ATP-binding domain-containing protein</fullName>
    </recommendedName>
</protein>
<keyword evidence="2" id="KW-0547">Nucleotide-binding</keyword>
<sequence>MSAKPSDGDGNNPVSRSSQNKAQLLEAMMRNVPKLKELNYTQWKNIITNSIKKAKLWEYVDGSIEEPSDHDASNLTTYYDEATAVRNAILGSLEPTAQKYIEEALDPREAWLALEKKYLTAEAEADSKLVSIEKQLADLRLEEGGDMVEHIAEFCRMRGQLSGTRLAVDDQACISMLYRSLPPSYRQSVLTPDGAEMKEFSALCARLTYLSQNPKPEAPIDDTSRARVEDYTNWGVPEDIKAFGLTGDKNPLLEERAAVTCRDCLLKGHKAGTPECPQYEWRKELWGAEQKTVGLRTNILGGDSSTEQPIPINTKRLIYEFSEPVKVVVDFDELGLKPSLKQSLLYLGAKPWAIQQCAILPIIQGRNVLVQAPQNHGKTTTLAASALQIIDGALSHPQVLVLTAAITTFEQAVARLVSGLSIQLYVCDPSKSLGTMTPSSLAQINTHHLFVGTPDYVLNLVRRNIINMREIRTVILDDIDKLIEANMGERILEIYRHIPITQVVAFSTTYSERIEEITTKLLVNPVQLLVKRNEGISIGTHFYVKLRPEQKPIAMNASFSLLRAAGAVVLCHDFSKITAQYPVADGWSHYHHYLQKSMNPNERERVLQSFRSKLSNTSGSNSGHGYSYWSESTVALMVIDEGFSITGLLNIGVPLIEYDIPSNVGDYVKRLDRWRVANPGQAHTIITFVTADTNEMQVVQDLGRYYGIHAAELLWNGSSLN</sequence>
<evidence type="ECO:0000259" key="3">
    <source>
        <dbReference type="PROSITE" id="PS51192"/>
    </source>
</evidence>
<dbReference type="EMBL" id="CAJMWT010004673">
    <property type="protein sequence ID" value="CAE6494265.1"/>
    <property type="molecule type" value="Genomic_DNA"/>
</dbReference>
<accession>A0A8H3H9X0</accession>
<dbReference type="GO" id="GO:0003676">
    <property type="term" value="F:nucleic acid binding"/>
    <property type="evidence" value="ECO:0007669"/>
    <property type="project" value="InterPro"/>
</dbReference>
<dbReference type="InterPro" id="IPR014001">
    <property type="entry name" value="Helicase_ATP-bd"/>
</dbReference>
<reference evidence="4" key="1">
    <citation type="submission" date="2021-01" db="EMBL/GenBank/DDBJ databases">
        <authorList>
            <person name="Kaushik A."/>
        </authorList>
    </citation>
    <scope>NUCLEOTIDE SEQUENCE</scope>
    <source>
        <strain evidence="4">AG2-2IIIB</strain>
    </source>
</reference>
<dbReference type="PANTHER" id="PTHR47958">
    <property type="entry name" value="ATP-DEPENDENT RNA HELICASE DBP3"/>
    <property type="match status" value="1"/>
</dbReference>
<evidence type="ECO:0000256" key="2">
    <source>
        <dbReference type="ARBA" id="ARBA00022806"/>
    </source>
</evidence>
<dbReference type="GO" id="GO:0016787">
    <property type="term" value="F:hydrolase activity"/>
    <property type="evidence" value="ECO:0007669"/>
    <property type="project" value="UniProtKB-KW"/>
</dbReference>
<organism evidence="4 5">
    <name type="scientific">Rhizoctonia solani</name>
    <dbReference type="NCBI Taxonomy" id="456999"/>
    <lineage>
        <taxon>Eukaryota</taxon>
        <taxon>Fungi</taxon>
        <taxon>Dikarya</taxon>
        <taxon>Basidiomycota</taxon>
        <taxon>Agaricomycotina</taxon>
        <taxon>Agaricomycetes</taxon>
        <taxon>Cantharellales</taxon>
        <taxon>Ceratobasidiaceae</taxon>
        <taxon>Rhizoctonia</taxon>
    </lineage>
</organism>
<evidence type="ECO:0000256" key="1">
    <source>
        <dbReference type="ARBA" id="ARBA00022801"/>
    </source>
</evidence>
<dbReference type="Pfam" id="PF00270">
    <property type="entry name" value="DEAD"/>
    <property type="match status" value="1"/>
</dbReference>
<dbReference type="Gene3D" id="3.40.50.300">
    <property type="entry name" value="P-loop containing nucleotide triphosphate hydrolases"/>
    <property type="match status" value="2"/>
</dbReference>
<dbReference type="Proteomes" id="UP000663843">
    <property type="component" value="Unassembled WGS sequence"/>
</dbReference>
<keyword evidence="2" id="KW-0347">Helicase</keyword>
<dbReference type="OrthoDB" id="3238373at2759"/>
<dbReference type="Pfam" id="PF14223">
    <property type="entry name" value="Retrotran_gag_2"/>
    <property type="match status" value="1"/>
</dbReference>
<proteinExistence type="predicted"/>
<feature type="domain" description="Helicase ATP-binding" evidence="3">
    <location>
        <begin position="359"/>
        <end position="528"/>
    </location>
</feature>
<gene>
    <name evidence="4" type="ORF">RDB_LOCUS132715</name>
</gene>